<name>F8NNQ7_SERL9</name>
<organism>
    <name type="scientific">Serpula lacrymans var. lacrymans (strain S7.9)</name>
    <name type="common">Dry rot fungus</name>
    <dbReference type="NCBI Taxonomy" id="578457"/>
    <lineage>
        <taxon>Eukaryota</taxon>
        <taxon>Fungi</taxon>
        <taxon>Dikarya</taxon>
        <taxon>Basidiomycota</taxon>
        <taxon>Agaricomycotina</taxon>
        <taxon>Agaricomycetes</taxon>
        <taxon>Agaricomycetidae</taxon>
        <taxon>Boletales</taxon>
        <taxon>Coniophorineae</taxon>
        <taxon>Serpulaceae</taxon>
        <taxon>Serpula</taxon>
    </lineage>
</organism>
<gene>
    <name evidence="1" type="ORF">SERLADRAFT_459931</name>
</gene>
<dbReference type="RefSeq" id="XP_007315190.1">
    <property type="nucleotide sequence ID" value="XM_007315128.1"/>
</dbReference>
<dbReference type="AlphaFoldDB" id="F8NNQ7"/>
<protein>
    <submittedName>
        <fullName evidence="1">Uncharacterized protein</fullName>
    </submittedName>
</protein>
<dbReference type="KEGG" id="sla:SERLADRAFT_459931"/>
<dbReference type="EMBL" id="GL945431">
    <property type="protein sequence ID" value="EGO27099.1"/>
    <property type="molecule type" value="Genomic_DNA"/>
</dbReference>
<dbReference type="Proteomes" id="UP000008064">
    <property type="component" value="Unassembled WGS sequence"/>
</dbReference>
<accession>F8NNQ7</accession>
<evidence type="ECO:0000313" key="1">
    <source>
        <dbReference type="EMBL" id="EGO27099.1"/>
    </source>
</evidence>
<reference evidence="1" key="1">
    <citation type="submission" date="2011-04" db="EMBL/GenBank/DDBJ databases">
        <title>Evolution of plant cell wall degrading machinery underlies the functional diversity of forest fungi.</title>
        <authorList>
            <consortium name="US DOE Joint Genome Institute (JGI-PGF)"/>
            <person name="Eastwood D.C."/>
            <person name="Floudas D."/>
            <person name="Binder M."/>
            <person name="Majcherczyk A."/>
            <person name="Schneider P."/>
            <person name="Aerts A."/>
            <person name="Asiegbu F.O."/>
            <person name="Baker S.E."/>
            <person name="Barry K."/>
            <person name="Bendiksby M."/>
            <person name="Blumentritt M."/>
            <person name="Coutinho P.M."/>
            <person name="Cullen D."/>
            <person name="Cullen D."/>
            <person name="Gathman A."/>
            <person name="Goodell B."/>
            <person name="Henrissat B."/>
            <person name="Ihrmark K."/>
            <person name="Kauserud H."/>
            <person name="Kohler A."/>
            <person name="LaButti K."/>
            <person name="Lapidus A."/>
            <person name="Lavin J.L."/>
            <person name="Lee Y.-H."/>
            <person name="Lindquist E."/>
            <person name="Lilly W."/>
            <person name="Lucas S."/>
            <person name="Morin E."/>
            <person name="Murat C."/>
            <person name="Oguiza J.A."/>
            <person name="Park J."/>
            <person name="Pisabarro A.G."/>
            <person name="Riley R."/>
            <person name="Rosling A."/>
            <person name="Salamov A."/>
            <person name="Schmidt O."/>
            <person name="Schmutz J."/>
            <person name="Skrede I."/>
            <person name="Stenlid J."/>
            <person name="Wiebenga A."/>
            <person name="Xie X."/>
            <person name="Kues U."/>
            <person name="Hibbett D.S."/>
            <person name="Hoffmeister D."/>
            <person name="Hogberg N."/>
            <person name="Martin F."/>
            <person name="Grigoriev I.V."/>
            <person name="Watkinson S.C."/>
        </authorList>
    </citation>
    <scope>NUCLEOTIDE SEQUENCE</scope>
    <source>
        <strain evidence="1">S7.9</strain>
    </source>
</reference>
<proteinExistence type="predicted"/>
<dbReference type="HOGENOM" id="CLU_2723759_0_0_1"/>
<dbReference type="GeneID" id="18818003"/>
<sequence>MRWASSSNSMCSSALLLTSHPYYYWPIGGLSQQTSSDTLASFVHAPCVSLSDCQPPCCSKCKCHGFSRNQER</sequence>